<feature type="domain" description="TRNA-binding" evidence="4">
    <location>
        <begin position="1"/>
        <end position="103"/>
    </location>
</feature>
<dbReference type="RefSeq" id="WP_394830859.1">
    <property type="nucleotide sequence ID" value="NZ_CP089929.1"/>
</dbReference>
<evidence type="ECO:0000256" key="2">
    <source>
        <dbReference type="ARBA" id="ARBA00022884"/>
    </source>
</evidence>
<protein>
    <submittedName>
        <fullName evidence="5">tRNA-binding protein</fullName>
    </submittedName>
</protein>
<dbReference type="PANTHER" id="PTHR11586">
    <property type="entry name" value="TRNA-AMINOACYLATION COFACTOR ARC1 FAMILY MEMBER"/>
    <property type="match status" value="1"/>
</dbReference>
<dbReference type="NCBIfam" id="TIGR02222">
    <property type="entry name" value="chap_CsaA"/>
    <property type="match status" value="1"/>
</dbReference>
<keyword evidence="1 3" id="KW-0820">tRNA-binding</keyword>
<dbReference type="Pfam" id="PF01588">
    <property type="entry name" value="tRNA_bind"/>
    <property type="match status" value="1"/>
</dbReference>
<dbReference type="InterPro" id="IPR002547">
    <property type="entry name" value="tRNA-bd_dom"/>
</dbReference>
<dbReference type="Gene3D" id="2.40.50.140">
    <property type="entry name" value="Nucleic acid-binding proteins"/>
    <property type="match status" value="1"/>
</dbReference>
<reference evidence="5" key="1">
    <citation type="submission" date="2021-12" db="EMBL/GenBank/DDBJ databases">
        <title>Discovery of the Pendulisporaceae a myxobacterial family with distinct sporulation behavior and unique specialized metabolism.</title>
        <authorList>
            <person name="Garcia R."/>
            <person name="Popoff A."/>
            <person name="Bader C.D."/>
            <person name="Loehr J."/>
            <person name="Walesch S."/>
            <person name="Walt C."/>
            <person name="Boldt J."/>
            <person name="Bunk B."/>
            <person name="Haeckl F.J.F.P.J."/>
            <person name="Gunesch A.P."/>
            <person name="Birkelbach J."/>
            <person name="Nuebel U."/>
            <person name="Pietschmann T."/>
            <person name="Bach T."/>
            <person name="Mueller R."/>
        </authorList>
    </citation>
    <scope>NUCLEOTIDE SEQUENCE</scope>
    <source>
        <strain evidence="5">MSr11367</strain>
    </source>
</reference>
<dbReference type="InterPro" id="IPR051270">
    <property type="entry name" value="Tyrosine-tRNA_ligase_regulator"/>
</dbReference>
<dbReference type="NCBIfam" id="NF007495">
    <property type="entry name" value="PRK10089.1-4"/>
    <property type="match status" value="1"/>
</dbReference>
<keyword evidence="2 3" id="KW-0694">RNA-binding</keyword>
<keyword evidence="6" id="KW-1185">Reference proteome</keyword>
<dbReference type="SUPFAM" id="SSF50249">
    <property type="entry name" value="Nucleic acid-binding proteins"/>
    <property type="match status" value="1"/>
</dbReference>
<dbReference type="NCBIfam" id="NF007494">
    <property type="entry name" value="PRK10089.1-3"/>
    <property type="match status" value="1"/>
</dbReference>
<dbReference type="PROSITE" id="PS50886">
    <property type="entry name" value="TRBD"/>
    <property type="match status" value="1"/>
</dbReference>
<evidence type="ECO:0000256" key="1">
    <source>
        <dbReference type="ARBA" id="ARBA00022555"/>
    </source>
</evidence>
<organism evidence="5 6">
    <name type="scientific">Pendulispora rubella</name>
    <dbReference type="NCBI Taxonomy" id="2741070"/>
    <lineage>
        <taxon>Bacteria</taxon>
        <taxon>Pseudomonadati</taxon>
        <taxon>Myxococcota</taxon>
        <taxon>Myxococcia</taxon>
        <taxon>Myxococcales</taxon>
        <taxon>Sorangiineae</taxon>
        <taxon>Pendulisporaceae</taxon>
        <taxon>Pendulispora</taxon>
    </lineage>
</organism>
<gene>
    <name evidence="5" type="ORF">LVJ94_30555</name>
</gene>
<dbReference type="InterPro" id="IPR008231">
    <property type="entry name" value="CsaA"/>
</dbReference>
<name>A0ABZ2KRE2_9BACT</name>
<accession>A0ABZ2KRE2</accession>
<evidence type="ECO:0000259" key="4">
    <source>
        <dbReference type="PROSITE" id="PS50886"/>
    </source>
</evidence>
<sequence length="103" mass="11261">MALALDLRVGTIVRVEAFPEARKPAYKLWIDLGDLGEKRSSAQLTQLYTPESLVGRQVVCVVSLSPKRIGPFTSEVLVTGVDTPEGVVLLALERPVQNGRQVF</sequence>
<dbReference type="InterPro" id="IPR012340">
    <property type="entry name" value="NA-bd_OB-fold"/>
</dbReference>
<dbReference type="EMBL" id="CP089983">
    <property type="protein sequence ID" value="WXB01249.1"/>
    <property type="molecule type" value="Genomic_DNA"/>
</dbReference>
<evidence type="ECO:0000313" key="6">
    <source>
        <dbReference type="Proteomes" id="UP001374803"/>
    </source>
</evidence>
<evidence type="ECO:0000313" key="5">
    <source>
        <dbReference type="EMBL" id="WXB01249.1"/>
    </source>
</evidence>
<dbReference type="PANTHER" id="PTHR11586:SF37">
    <property type="entry name" value="TRNA-BINDING DOMAIN-CONTAINING PROTEIN"/>
    <property type="match status" value="1"/>
</dbReference>
<evidence type="ECO:0000256" key="3">
    <source>
        <dbReference type="PROSITE-ProRule" id="PRU00209"/>
    </source>
</evidence>
<dbReference type="CDD" id="cd02798">
    <property type="entry name" value="tRNA_bind_CsaA"/>
    <property type="match status" value="1"/>
</dbReference>
<proteinExistence type="predicted"/>
<dbReference type="Proteomes" id="UP001374803">
    <property type="component" value="Chromosome"/>
</dbReference>